<dbReference type="InterPro" id="IPR015068">
    <property type="entry name" value="DUF1877"/>
</dbReference>
<reference evidence="1 2" key="1">
    <citation type="journal article" date="2019" name="Nat. Med.">
        <title>A library of human gut bacterial isolates paired with longitudinal multiomics data enables mechanistic microbiome research.</title>
        <authorList>
            <person name="Poyet M."/>
            <person name="Groussin M."/>
            <person name="Gibbons S.M."/>
            <person name="Avila-Pacheco J."/>
            <person name="Jiang X."/>
            <person name="Kearney S.M."/>
            <person name="Perrotta A.R."/>
            <person name="Berdy B."/>
            <person name="Zhao S."/>
            <person name="Lieberman T.D."/>
            <person name="Swanson P.K."/>
            <person name="Smith M."/>
            <person name="Roesemann S."/>
            <person name="Alexander J.E."/>
            <person name="Rich S.A."/>
            <person name="Livny J."/>
            <person name="Vlamakis H."/>
            <person name="Clish C."/>
            <person name="Bullock K."/>
            <person name="Deik A."/>
            <person name="Scott J."/>
            <person name="Pierce K.A."/>
            <person name="Xavier R.J."/>
            <person name="Alm E.J."/>
        </authorList>
    </citation>
    <scope>NUCLEOTIDE SEQUENCE [LARGE SCALE GENOMIC DNA]</scope>
    <source>
        <strain evidence="1 2">BIOML-A31</strain>
    </source>
</reference>
<dbReference type="AlphaFoldDB" id="A0A6L3KU25"/>
<name>A0A6L3KU25_9BACE</name>
<evidence type="ECO:0000313" key="2">
    <source>
        <dbReference type="Proteomes" id="UP000475905"/>
    </source>
</evidence>
<protein>
    <submittedName>
        <fullName evidence="1">DUF1877 family protein</fullName>
    </submittedName>
</protein>
<organism evidence="1 2">
    <name type="scientific">Bacteroides caccae</name>
    <dbReference type="NCBI Taxonomy" id="47678"/>
    <lineage>
        <taxon>Bacteria</taxon>
        <taxon>Pseudomonadati</taxon>
        <taxon>Bacteroidota</taxon>
        <taxon>Bacteroidia</taxon>
        <taxon>Bacteroidales</taxon>
        <taxon>Bacteroidaceae</taxon>
        <taxon>Bacteroides</taxon>
    </lineage>
</organism>
<proteinExistence type="predicted"/>
<sequence>MSRLGVLYALKDDELNKLCSLPQAERYNYMLEEIEESLLDTPRGCELDKAWDGIQYCLGGGVWKEENSIPTNIVFGGEFLVETEDEIITLKKHSDVIQIVDYLHQNDLKEIIRKNFHLIEEQEYSLPKNDDTLDYLLGWSGNIQSFYENALKEGCSVIFTVDL</sequence>
<dbReference type="Proteomes" id="UP000475905">
    <property type="component" value="Unassembled WGS sequence"/>
</dbReference>
<gene>
    <name evidence="1" type="ORF">F2Y36_07695</name>
</gene>
<dbReference type="EMBL" id="VVYP01000007">
    <property type="protein sequence ID" value="KAA5464121.1"/>
    <property type="molecule type" value="Genomic_DNA"/>
</dbReference>
<evidence type="ECO:0000313" key="1">
    <source>
        <dbReference type="EMBL" id="KAA5464121.1"/>
    </source>
</evidence>
<dbReference type="Pfam" id="PF08974">
    <property type="entry name" value="DUF1877"/>
    <property type="match status" value="1"/>
</dbReference>
<dbReference type="InterPro" id="IPR035944">
    <property type="entry name" value="YfbM-like_sf"/>
</dbReference>
<dbReference type="SUPFAM" id="SSF111069">
    <property type="entry name" value="Hypothetical protein yfbM"/>
    <property type="match status" value="1"/>
</dbReference>
<accession>A0A6L3KU25</accession>
<dbReference type="Gene3D" id="3.40.1760.10">
    <property type="entry name" value="YfbM-like super family"/>
    <property type="match status" value="1"/>
</dbReference>
<dbReference type="RefSeq" id="WP_149935090.1">
    <property type="nucleotide sequence ID" value="NZ_VVYP01000007.1"/>
</dbReference>
<comment type="caution">
    <text evidence="1">The sequence shown here is derived from an EMBL/GenBank/DDBJ whole genome shotgun (WGS) entry which is preliminary data.</text>
</comment>